<dbReference type="EMBL" id="KF900723">
    <property type="protein sequence ID" value="AIF04932.1"/>
    <property type="molecule type" value="Genomic_DNA"/>
</dbReference>
<accession>A0A075GRV0</accession>
<dbReference type="AlphaFoldDB" id="A0A075GRV0"/>
<proteinExistence type="predicted"/>
<evidence type="ECO:0000313" key="1">
    <source>
        <dbReference type="EMBL" id="AIF04932.1"/>
    </source>
</evidence>
<protein>
    <recommendedName>
        <fullName evidence="2">KaiC-like domain-containing protein</fullName>
    </recommendedName>
</protein>
<dbReference type="InterPro" id="IPR027417">
    <property type="entry name" value="P-loop_NTPase"/>
</dbReference>
<dbReference type="Gene3D" id="3.40.50.300">
    <property type="entry name" value="P-loop containing nucleotide triphosphate hydrolases"/>
    <property type="match status" value="1"/>
</dbReference>
<reference evidence="1" key="1">
    <citation type="journal article" date="2014" name="Genome Biol. Evol.">
        <title>Pangenome evidence for extensive interdomain horizontal transfer affecting lineage core and shell genes in uncultured planktonic thaumarchaeota and euryarchaeota.</title>
        <authorList>
            <person name="Deschamps P."/>
            <person name="Zivanovic Y."/>
            <person name="Moreira D."/>
            <person name="Rodriguez-Valera F."/>
            <person name="Lopez-Garcia P."/>
        </authorList>
    </citation>
    <scope>NUCLEOTIDE SEQUENCE</scope>
</reference>
<name>A0A075GRV0_9EURY</name>
<organism evidence="1">
    <name type="scientific">uncultured marine group II/III euryarchaeote KM3_177_C07</name>
    <dbReference type="NCBI Taxonomy" id="1457939"/>
    <lineage>
        <taxon>Archaea</taxon>
        <taxon>Methanobacteriati</taxon>
        <taxon>Methanobacteriota</taxon>
        <taxon>environmental samples</taxon>
    </lineage>
</organism>
<evidence type="ECO:0008006" key="2">
    <source>
        <dbReference type="Google" id="ProtNLM"/>
    </source>
</evidence>
<sequence length="195" mass="21691">MGTGHGAGVHLNVLKQVVASIKEGDALTAVSLNSDKYRPTSTEIVKHLLSKKLGGIYITTTRPSGSIIADLEKIKADLGDLYFVDMISLTVGGETEDPRTMFIESPTMLESVLLNIGLLERRIKAKRHFVMFDSVNGLSIYSENRVLKEFINVLANTMRLRKTYTMMLTVEEQTSDDLTSMLKTLTDRYIENTDG</sequence>